<reference evidence="2 3" key="1">
    <citation type="submission" date="2016-10" db="EMBL/GenBank/DDBJ databases">
        <title>Genome of airborne Acinetobacter sp. 5-2Ac02 in the hospital environment: Species near to Acinetobacter towneri.</title>
        <authorList>
            <person name="Barbosa B."/>
            <person name="Fernandez-Garcia L."/>
            <person name="Gato E."/>
            <person name="Leao R."/>
            <person name="Albano R."/>
            <person name="Fernandez B."/>
            <person name="Fernandez-Cuenca F."/>
            <person name="Marques E."/>
            <person name="Tomas M."/>
        </authorList>
    </citation>
    <scope>NUCLEOTIDE SEQUENCE [LARGE SCALE GENOMIC DNA]</scope>
    <source>
        <strain evidence="2 3">5-2Ac02</strain>
    </source>
</reference>
<proteinExistence type="predicted"/>
<organism evidence="2 3">
    <name type="scientific">Acinetobacter towneri</name>
    <dbReference type="NCBI Taxonomy" id="202956"/>
    <lineage>
        <taxon>Bacteria</taxon>
        <taxon>Pseudomonadati</taxon>
        <taxon>Pseudomonadota</taxon>
        <taxon>Gammaproteobacteria</taxon>
        <taxon>Moraxellales</taxon>
        <taxon>Moraxellaceae</taxon>
        <taxon>Acinetobacter</taxon>
    </lineage>
</organism>
<evidence type="ECO:0000313" key="2">
    <source>
        <dbReference type="EMBL" id="OFE43021.1"/>
    </source>
</evidence>
<sequence>MVFTGHNKSWAYSNGSPAENKNKPSFICDLRKISFVMLKNYNPATGFFYDFVNKHKIRACWK</sequence>
<comment type="caution">
    <text evidence="2">The sequence shown here is derived from an EMBL/GenBank/DDBJ whole genome shotgun (WGS) entry which is preliminary data.</text>
</comment>
<protein>
    <submittedName>
        <fullName evidence="2">Uncharacterized protein</fullName>
    </submittedName>
</protein>
<feature type="compositionally biased region" description="Polar residues" evidence="1">
    <location>
        <begin position="1"/>
        <end position="19"/>
    </location>
</feature>
<dbReference type="EMBL" id="MKQS01000018">
    <property type="protein sequence ID" value="OFE43021.1"/>
    <property type="molecule type" value="Genomic_DNA"/>
</dbReference>
<evidence type="ECO:0000313" key="3">
    <source>
        <dbReference type="Proteomes" id="UP000186931"/>
    </source>
</evidence>
<name>A0A1E8E033_9GAMM</name>
<accession>A0A1E8E033</accession>
<dbReference type="STRING" id="202956.BJN41_10760"/>
<feature type="region of interest" description="Disordered" evidence="1">
    <location>
        <begin position="1"/>
        <end position="20"/>
    </location>
</feature>
<dbReference type="Proteomes" id="UP000186931">
    <property type="component" value="Unassembled WGS sequence"/>
</dbReference>
<evidence type="ECO:0000256" key="1">
    <source>
        <dbReference type="SAM" id="MobiDB-lite"/>
    </source>
</evidence>
<dbReference type="AlphaFoldDB" id="A0A1E8E033"/>
<gene>
    <name evidence="2" type="ORF">BJN41_10760</name>
</gene>